<dbReference type="Gramene" id="evm.model.03.1407">
    <property type="protein sequence ID" value="cds.evm.model.03.1407"/>
    <property type="gene ID" value="evm.TU.03.1407"/>
</dbReference>
<dbReference type="EnsemblPlants" id="evm.model.03.1407">
    <property type="protein sequence ID" value="cds.evm.model.03.1407"/>
    <property type="gene ID" value="evm.TU.03.1407"/>
</dbReference>
<reference evidence="1" key="1">
    <citation type="submission" date="2018-11" db="EMBL/GenBank/DDBJ databases">
        <authorList>
            <person name="Grassa J C."/>
        </authorList>
    </citation>
    <scope>NUCLEOTIDE SEQUENCE [LARGE SCALE GENOMIC DNA]</scope>
</reference>
<dbReference type="AlphaFoldDB" id="A0A803P561"/>
<name>A0A803P561_CANSA</name>
<evidence type="ECO:0000313" key="1">
    <source>
        <dbReference type="EnsemblPlants" id="cds.evm.model.03.1407"/>
    </source>
</evidence>
<proteinExistence type="predicted"/>
<accession>A0A803P561</accession>
<evidence type="ECO:0008006" key="3">
    <source>
        <dbReference type="Google" id="ProtNLM"/>
    </source>
</evidence>
<keyword evidence="2" id="KW-1185">Reference proteome</keyword>
<sequence>MKELEEKMQDLCQKMAILSKGNLEDDEFGEESPFSREIQVETLPLDFEEPHMTPYDGTTDPKHHLRAFNELMKMKKVSCKVMSDYDMLITSVTNVKQREQESLQRYIQHFNTEVAKVGRMFEDKLKFAITTGLCLGSRLCGNMLKRELDGIEDFYERVKKYIHMEEGNRVLEMDTTSMLKVESLNMPEGKALEMLHGRPLDHSMRKVIRPWIEEGHSAMA</sequence>
<evidence type="ECO:0000313" key="2">
    <source>
        <dbReference type="Proteomes" id="UP000596661"/>
    </source>
</evidence>
<organism evidence="1 2">
    <name type="scientific">Cannabis sativa</name>
    <name type="common">Hemp</name>
    <name type="synonym">Marijuana</name>
    <dbReference type="NCBI Taxonomy" id="3483"/>
    <lineage>
        <taxon>Eukaryota</taxon>
        <taxon>Viridiplantae</taxon>
        <taxon>Streptophyta</taxon>
        <taxon>Embryophyta</taxon>
        <taxon>Tracheophyta</taxon>
        <taxon>Spermatophyta</taxon>
        <taxon>Magnoliopsida</taxon>
        <taxon>eudicotyledons</taxon>
        <taxon>Gunneridae</taxon>
        <taxon>Pentapetalae</taxon>
        <taxon>rosids</taxon>
        <taxon>fabids</taxon>
        <taxon>Rosales</taxon>
        <taxon>Cannabaceae</taxon>
        <taxon>Cannabis</taxon>
    </lineage>
</organism>
<protein>
    <recommendedName>
        <fullName evidence="3">Retrotransposon gag domain-containing protein</fullName>
    </recommendedName>
</protein>
<reference evidence="1" key="2">
    <citation type="submission" date="2021-03" db="UniProtKB">
        <authorList>
            <consortium name="EnsemblPlants"/>
        </authorList>
    </citation>
    <scope>IDENTIFICATION</scope>
</reference>
<dbReference type="EMBL" id="UZAU01000301">
    <property type="status" value="NOT_ANNOTATED_CDS"/>
    <property type="molecule type" value="Genomic_DNA"/>
</dbReference>
<dbReference type="Proteomes" id="UP000596661">
    <property type="component" value="Chromosome 3"/>
</dbReference>